<dbReference type="Gene3D" id="6.10.340.10">
    <property type="match status" value="1"/>
</dbReference>
<dbReference type="EMBL" id="JASKHM010000005">
    <property type="protein sequence ID" value="MEQ4482831.1"/>
    <property type="molecule type" value="Genomic_DNA"/>
</dbReference>
<evidence type="ECO:0000256" key="6">
    <source>
        <dbReference type="SAM" id="Phobius"/>
    </source>
</evidence>
<evidence type="ECO:0000259" key="7">
    <source>
        <dbReference type="PROSITE" id="PS50885"/>
    </source>
</evidence>
<sequence length="579" mass="66643">MVLGKGLKNTIFSRIVAVFLIAIIPLYLLGMSLYNWGLNAIQREIQNTLNSQVTFYLNDFESDIRRTQDLLYDTLNDEDLNQLAILPDSMDNYQMSKAILRVQNRLDALKNSSSLIDDVKAYIPALDRIVSANEALLPLNGTAYKTTTERVLNYDEANRQLVMRQSYPLKDTIEQLDPQFVIDISFSMSRIEQNLAQLNYYEDSGLVLYDRAQTYTIASGAESGPMAERLSGTEWKPAAGDANPGNVTMNDRRYITVSAGSEFLDVALVKYVSFRTIFANLTVYSWMFWLFSGISLAAILLIGAFTYRKIHRPMLKLINSFRKLEQGYFHVEIQHRANDEFKYLYLKFNSMTENIRLLIDQVYNQKILAQRSELRQLQAQINPHFLYNSFFILKTMARNEEFERIESFTDHLGEYFRFITRNDADEVPLTDEVEHARAYANIQLMRFYHRVELSFGDLPRRYAGTIVPRLIVQPLIENAFEHGMKRKKQGGLIAVRFEQTQPGRLTIVVEDNGDDAEPEKLARLLSMNEGQTETTALVNIKRRLEIKYESAPLLTADRSELGGLRISLHIPILDEVDHV</sequence>
<feature type="transmembrane region" description="Helical" evidence="6">
    <location>
        <begin position="12"/>
        <end position="36"/>
    </location>
</feature>
<keyword evidence="4" id="KW-0808">Transferase</keyword>
<keyword evidence="5 6" id="KW-0472">Membrane</keyword>
<keyword evidence="6" id="KW-0812">Transmembrane</keyword>
<comment type="caution">
    <text evidence="8">The sequence shown here is derived from an EMBL/GenBank/DDBJ whole genome shotgun (WGS) entry which is preliminary data.</text>
</comment>
<dbReference type="Pfam" id="PF06580">
    <property type="entry name" value="His_kinase"/>
    <property type="match status" value="1"/>
</dbReference>
<evidence type="ECO:0000256" key="2">
    <source>
        <dbReference type="ARBA" id="ARBA00022475"/>
    </source>
</evidence>
<dbReference type="InterPro" id="IPR010559">
    <property type="entry name" value="Sig_transdc_His_kin_internal"/>
</dbReference>
<evidence type="ECO:0000256" key="3">
    <source>
        <dbReference type="ARBA" id="ARBA00022553"/>
    </source>
</evidence>
<keyword evidence="9" id="KW-1185">Reference proteome</keyword>
<keyword evidence="2" id="KW-1003">Cell membrane</keyword>
<evidence type="ECO:0000313" key="8">
    <source>
        <dbReference type="EMBL" id="MEQ4482831.1"/>
    </source>
</evidence>
<evidence type="ECO:0000313" key="9">
    <source>
        <dbReference type="Proteomes" id="UP001493487"/>
    </source>
</evidence>
<dbReference type="InterPro" id="IPR003660">
    <property type="entry name" value="HAMP_dom"/>
</dbReference>
<dbReference type="PANTHER" id="PTHR34220">
    <property type="entry name" value="SENSOR HISTIDINE KINASE YPDA"/>
    <property type="match status" value="1"/>
</dbReference>
<dbReference type="RefSeq" id="WP_232185537.1">
    <property type="nucleotide sequence ID" value="NZ_JAIOAP010000005.1"/>
</dbReference>
<evidence type="ECO:0000256" key="1">
    <source>
        <dbReference type="ARBA" id="ARBA00004651"/>
    </source>
</evidence>
<keyword evidence="6" id="KW-1133">Transmembrane helix</keyword>
<protein>
    <submittedName>
        <fullName evidence="8">Histidine kinase</fullName>
    </submittedName>
</protein>
<dbReference type="CDD" id="cd06225">
    <property type="entry name" value="HAMP"/>
    <property type="match status" value="1"/>
</dbReference>
<evidence type="ECO:0000256" key="4">
    <source>
        <dbReference type="ARBA" id="ARBA00022679"/>
    </source>
</evidence>
<gene>
    <name evidence="8" type="ORF">QJS35_10525</name>
</gene>
<feature type="domain" description="HAMP" evidence="7">
    <location>
        <begin position="308"/>
        <end position="360"/>
    </location>
</feature>
<evidence type="ECO:0000256" key="5">
    <source>
        <dbReference type="ARBA" id="ARBA00023136"/>
    </source>
</evidence>
<dbReference type="PROSITE" id="PS50885">
    <property type="entry name" value="HAMP"/>
    <property type="match status" value="1"/>
</dbReference>
<proteinExistence type="predicted"/>
<dbReference type="SUPFAM" id="SSF158472">
    <property type="entry name" value="HAMP domain-like"/>
    <property type="match status" value="1"/>
</dbReference>
<dbReference type="GO" id="GO:0016301">
    <property type="term" value="F:kinase activity"/>
    <property type="evidence" value="ECO:0007669"/>
    <property type="project" value="UniProtKB-KW"/>
</dbReference>
<comment type="subcellular location">
    <subcellularLocation>
        <location evidence="1">Cell membrane</location>
        <topology evidence="1">Multi-pass membrane protein</topology>
    </subcellularLocation>
</comment>
<dbReference type="Proteomes" id="UP001493487">
    <property type="component" value="Unassembled WGS sequence"/>
</dbReference>
<name>A0ABV1KTE9_9BACL</name>
<dbReference type="Gene3D" id="3.30.565.10">
    <property type="entry name" value="Histidine kinase-like ATPase, C-terminal domain"/>
    <property type="match status" value="1"/>
</dbReference>
<keyword evidence="8" id="KW-0418">Kinase</keyword>
<accession>A0ABV1KTE9</accession>
<dbReference type="SUPFAM" id="SSF55874">
    <property type="entry name" value="ATPase domain of HSP90 chaperone/DNA topoisomerase II/histidine kinase"/>
    <property type="match status" value="1"/>
</dbReference>
<dbReference type="PANTHER" id="PTHR34220:SF7">
    <property type="entry name" value="SENSOR HISTIDINE KINASE YPDA"/>
    <property type="match status" value="1"/>
</dbReference>
<dbReference type="InterPro" id="IPR036890">
    <property type="entry name" value="HATPase_C_sf"/>
</dbReference>
<feature type="transmembrane region" description="Helical" evidence="6">
    <location>
        <begin position="286"/>
        <end position="307"/>
    </location>
</feature>
<dbReference type="InterPro" id="IPR050640">
    <property type="entry name" value="Bact_2-comp_sensor_kinase"/>
</dbReference>
<organism evidence="8 9">
    <name type="scientific">Cohnella silvisoli</name>
    <dbReference type="NCBI Taxonomy" id="2873699"/>
    <lineage>
        <taxon>Bacteria</taxon>
        <taxon>Bacillati</taxon>
        <taxon>Bacillota</taxon>
        <taxon>Bacilli</taxon>
        <taxon>Bacillales</taxon>
        <taxon>Paenibacillaceae</taxon>
        <taxon>Cohnella</taxon>
    </lineage>
</organism>
<keyword evidence="3" id="KW-0597">Phosphoprotein</keyword>
<reference evidence="8 9" key="1">
    <citation type="journal article" date="2023" name="Genome Announc.">
        <title>Pan-Genome Analyses of the Genus Cohnella and Proposal of the Novel Species Cohnella silvisoli sp. nov., Isolated from Forest Soil.</title>
        <authorList>
            <person name="Wang C."/>
            <person name="Mao L."/>
            <person name="Bao G."/>
            <person name="Zhu H."/>
        </authorList>
    </citation>
    <scope>NUCLEOTIDE SEQUENCE [LARGE SCALE GENOMIC DNA]</scope>
    <source>
        <strain evidence="8 9">NL03-T5-1</strain>
    </source>
</reference>